<dbReference type="InterPro" id="IPR001173">
    <property type="entry name" value="Glyco_trans_2-like"/>
</dbReference>
<name>A0ABQ1ML03_9PROT</name>
<feature type="domain" description="Glycosyltransferase 2-like" evidence="1">
    <location>
        <begin position="29"/>
        <end position="158"/>
    </location>
</feature>
<dbReference type="EMBL" id="BMCH01000012">
    <property type="protein sequence ID" value="GGC42116.1"/>
    <property type="molecule type" value="Genomic_DNA"/>
</dbReference>
<dbReference type="Pfam" id="PF00535">
    <property type="entry name" value="Glycos_transf_2"/>
    <property type="match status" value="1"/>
</dbReference>
<keyword evidence="3" id="KW-1185">Reference proteome</keyword>
<dbReference type="InterPro" id="IPR029044">
    <property type="entry name" value="Nucleotide-diphossugar_trans"/>
</dbReference>
<evidence type="ECO:0000259" key="1">
    <source>
        <dbReference type="Pfam" id="PF00535"/>
    </source>
</evidence>
<dbReference type="Proteomes" id="UP000637769">
    <property type="component" value="Unassembled WGS sequence"/>
</dbReference>
<dbReference type="PANTHER" id="PTHR43685">
    <property type="entry name" value="GLYCOSYLTRANSFERASE"/>
    <property type="match status" value="1"/>
</dbReference>
<dbReference type="InterPro" id="IPR050834">
    <property type="entry name" value="Glycosyltransf_2"/>
</dbReference>
<sequence length="333" mass="37801">MQRTGNDKQKLFPSVRRWENDGGGDSVAIIMRTKDRPILLSRAIASVLNQTHHNWILYLVNDGGDGPSFEEVVDRYKLGLTSKVKILQNEQSLGMEAASNCALSLVGESFIVVHDDDDAWHPDFLAETVAYLHKNREFAAVVTNCVVIHEIVEDNRAVELFREKWSQWKPFVDACDLLSRNISPPISMLIRSSVAQIVGKFNDSLPVLGDWDYNIRVFLAGDIGTIDKELSYYYQRPKEDSIYSNSVRAGVDKHNLYQTLYRNSLVRRHLTDDPSALGGIHLLLEKIDRAKNEIVSAIYQSHTKIEAENLEIKTKLSKIEILMENIFQSPSTK</sequence>
<evidence type="ECO:0000313" key="2">
    <source>
        <dbReference type="EMBL" id="GGC42116.1"/>
    </source>
</evidence>
<dbReference type="SUPFAM" id="SSF53448">
    <property type="entry name" value="Nucleotide-diphospho-sugar transferases"/>
    <property type="match status" value="1"/>
</dbReference>
<dbReference type="PANTHER" id="PTHR43685:SF2">
    <property type="entry name" value="GLYCOSYLTRANSFERASE 2-LIKE DOMAIN-CONTAINING PROTEIN"/>
    <property type="match status" value="1"/>
</dbReference>
<dbReference type="Gene3D" id="3.90.550.10">
    <property type="entry name" value="Spore Coat Polysaccharide Biosynthesis Protein SpsA, Chain A"/>
    <property type="match status" value="1"/>
</dbReference>
<dbReference type="RefSeq" id="WP_188427579.1">
    <property type="nucleotide sequence ID" value="NZ_BMCH01000012.1"/>
</dbReference>
<reference evidence="3" key="1">
    <citation type="journal article" date="2019" name="Int. J. Syst. Evol. Microbiol.">
        <title>The Global Catalogue of Microorganisms (GCM) 10K type strain sequencing project: providing services to taxonomists for standard genome sequencing and annotation.</title>
        <authorList>
            <consortium name="The Broad Institute Genomics Platform"/>
            <consortium name="The Broad Institute Genome Sequencing Center for Infectious Disease"/>
            <person name="Wu L."/>
            <person name="Ma J."/>
        </authorList>
    </citation>
    <scope>NUCLEOTIDE SEQUENCE [LARGE SCALE GENOMIC DNA]</scope>
    <source>
        <strain evidence="3">CCM 7132</strain>
    </source>
</reference>
<comment type="caution">
    <text evidence="2">The sequence shown here is derived from an EMBL/GenBank/DDBJ whole genome shotgun (WGS) entry which is preliminary data.</text>
</comment>
<protein>
    <recommendedName>
        <fullName evidence="1">Glycosyltransferase 2-like domain-containing protein</fullName>
    </recommendedName>
</protein>
<organism evidence="2 3">
    <name type="scientific">Asaia siamensis</name>
    <dbReference type="NCBI Taxonomy" id="110479"/>
    <lineage>
        <taxon>Bacteria</taxon>
        <taxon>Pseudomonadati</taxon>
        <taxon>Pseudomonadota</taxon>
        <taxon>Alphaproteobacteria</taxon>
        <taxon>Acetobacterales</taxon>
        <taxon>Acetobacteraceae</taxon>
        <taxon>Asaia</taxon>
    </lineage>
</organism>
<gene>
    <name evidence="2" type="ORF">GCM10007207_29270</name>
</gene>
<proteinExistence type="predicted"/>
<evidence type="ECO:0000313" key="3">
    <source>
        <dbReference type="Proteomes" id="UP000637769"/>
    </source>
</evidence>
<accession>A0ABQ1ML03</accession>
<dbReference type="CDD" id="cd00761">
    <property type="entry name" value="Glyco_tranf_GTA_type"/>
    <property type="match status" value="1"/>
</dbReference>